<keyword evidence="6" id="KW-0175">Coiled coil</keyword>
<dbReference type="PROSITE" id="PS50158">
    <property type="entry name" value="ZF_CCHC"/>
    <property type="match status" value="1"/>
</dbReference>
<dbReference type="InterPro" id="IPR000477">
    <property type="entry name" value="RT_dom"/>
</dbReference>
<dbReference type="Proteomes" id="UP001549920">
    <property type="component" value="Unassembled WGS sequence"/>
</dbReference>
<dbReference type="Gene3D" id="2.40.70.10">
    <property type="entry name" value="Acid Proteases"/>
    <property type="match status" value="1"/>
</dbReference>
<evidence type="ECO:0000259" key="7">
    <source>
        <dbReference type="PROSITE" id="PS50158"/>
    </source>
</evidence>
<evidence type="ECO:0000256" key="4">
    <source>
        <dbReference type="ARBA" id="ARBA00022759"/>
    </source>
</evidence>
<keyword evidence="5" id="KW-0863">Zinc-finger</keyword>
<dbReference type="Gene3D" id="3.10.10.10">
    <property type="entry name" value="HIV Type 1 Reverse Transcriptase, subunit A, domain 1"/>
    <property type="match status" value="1"/>
</dbReference>
<keyword evidence="5" id="KW-0479">Metal-binding</keyword>
<keyword evidence="4" id="KW-0378">Hydrolase</keyword>
<dbReference type="SUPFAM" id="SSF56672">
    <property type="entry name" value="DNA/RNA polymerases"/>
    <property type="match status" value="1"/>
</dbReference>
<dbReference type="SUPFAM" id="SSF57756">
    <property type="entry name" value="Retrovirus zinc finger-like domains"/>
    <property type="match status" value="1"/>
</dbReference>
<dbReference type="PANTHER" id="PTHR37984">
    <property type="entry name" value="PROTEIN CBG26694"/>
    <property type="match status" value="1"/>
</dbReference>
<dbReference type="InterPro" id="IPR043502">
    <property type="entry name" value="DNA/RNA_pol_sf"/>
</dbReference>
<dbReference type="SMART" id="SM00343">
    <property type="entry name" value="ZnF_C2HC"/>
    <property type="match status" value="2"/>
</dbReference>
<keyword evidence="4" id="KW-0255">Endonuclease</keyword>
<accession>A0ABR3H908</accession>
<evidence type="ECO:0000256" key="3">
    <source>
        <dbReference type="ARBA" id="ARBA00022722"/>
    </source>
</evidence>
<dbReference type="EMBL" id="JBEUOH010000023">
    <property type="protein sequence ID" value="KAL0861276.1"/>
    <property type="molecule type" value="Genomic_DNA"/>
</dbReference>
<evidence type="ECO:0000313" key="9">
    <source>
        <dbReference type="EMBL" id="KAL0861276.1"/>
    </source>
</evidence>
<dbReference type="Gene3D" id="4.10.60.10">
    <property type="entry name" value="Zinc finger, CCHC-type"/>
    <property type="match status" value="1"/>
</dbReference>
<evidence type="ECO:0000256" key="6">
    <source>
        <dbReference type="SAM" id="Coils"/>
    </source>
</evidence>
<gene>
    <name evidence="9" type="ORF">ABMA27_008837</name>
</gene>
<evidence type="ECO:0000313" key="10">
    <source>
        <dbReference type="Proteomes" id="UP001549920"/>
    </source>
</evidence>
<name>A0ABR3H908_LOXSC</name>
<comment type="caution">
    <text evidence="9">The sequence shown here is derived from an EMBL/GenBank/DDBJ whole genome shotgun (WGS) entry which is preliminary data.</text>
</comment>
<dbReference type="InterPro" id="IPR001878">
    <property type="entry name" value="Znf_CCHC"/>
</dbReference>
<dbReference type="PROSITE" id="PS50878">
    <property type="entry name" value="RT_POL"/>
    <property type="match status" value="1"/>
</dbReference>
<keyword evidence="3" id="KW-0540">Nuclease</keyword>
<evidence type="ECO:0000259" key="8">
    <source>
        <dbReference type="PROSITE" id="PS50878"/>
    </source>
</evidence>
<dbReference type="Pfam" id="PF00078">
    <property type="entry name" value="RVT_1"/>
    <property type="match status" value="1"/>
</dbReference>
<evidence type="ECO:0000256" key="5">
    <source>
        <dbReference type="PROSITE-ProRule" id="PRU00047"/>
    </source>
</evidence>
<dbReference type="CDD" id="cd01647">
    <property type="entry name" value="RT_LTR"/>
    <property type="match status" value="1"/>
</dbReference>
<dbReference type="InterPro" id="IPR043128">
    <property type="entry name" value="Rev_trsase/Diguanyl_cyclase"/>
</dbReference>
<keyword evidence="1" id="KW-0808">Transferase</keyword>
<dbReference type="InterPro" id="IPR036875">
    <property type="entry name" value="Znf_CCHC_sf"/>
</dbReference>
<feature type="domain" description="Reverse transcriptase" evidence="8">
    <location>
        <begin position="427"/>
        <end position="643"/>
    </location>
</feature>
<dbReference type="InterPro" id="IPR050951">
    <property type="entry name" value="Retrovirus_Pol_polyprotein"/>
</dbReference>
<evidence type="ECO:0008006" key="11">
    <source>
        <dbReference type="Google" id="ProtNLM"/>
    </source>
</evidence>
<evidence type="ECO:0000256" key="1">
    <source>
        <dbReference type="ARBA" id="ARBA00022679"/>
    </source>
</evidence>
<dbReference type="InterPro" id="IPR021109">
    <property type="entry name" value="Peptidase_aspartic_dom_sf"/>
</dbReference>
<keyword evidence="5" id="KW-0862">Zinc</keyword>
<reference evidence="9 10" key="1">
    <citation type="submission" date="2024-06" db="EMBL/GenBank/DDBJ databases">
        <title>A chromosome-level genome assembly of beet webworm, Loxostege sticticalis.</title>
        <authorList>
            <person name="Zhang Y."/>
        </authorList>
    </citation>
    <scope>NUCLEOTIDE SEQUENCE [LARGE SCALE GENOMIC DNA]</scope>
    <source>
        <strain evidence="9">AQ026</strain>
        <tissue evidence="9">Whole body</tissue>
    </source>
</reference>
<proteinExistence type="predicted"/>
<feature type="coiled-coil region" evidence="6">
    <location>
        <begin position="743"/>
        <end position="774"/>
    </location>
</feature>
<dbReference type="CDD" id="cd00303">
    <property type="entry name" value="retropepsin_like"/>
    <property type="match status" value="1"/>
</dbReference>
<dbReference type="PANTHER" id="PTHR37984:SF5">
    <property type="entry name" value="PROTEIN NYNRIN-LIKE"/>
    <property type="match status" value="1"/>
</dbReference>
<keyword evidence="10" id="KW-1185">Reference proteome</keyword>
<keyword evidence="2" id="KW-0548">Nucleotidyltransferase</keyword>
<sequence length="863" mass="98656">MLAKRVKYGESLEQYYYSKLNYLNRCNIYGKKAVDCILHGVEDRAIKVGAQAAQFREPEQVLKYFRTVKVGQKRDNQDFNRTRYDRRASGNVSQRVQNPKSGNPFIRCFNCNEIGHPSFKCEKPLIKCTTCDRFGHQASNCYKYKGNTGSSQTETQTKEKVEKQVSRLSTVETTNDKHIFDIKINNVKVECHVDLGSQCSLIKISKAKELGLNIKQSSDLPVLKGLGANLIKPLGVISAKVEVQGIEKIIDIYAVDDYVLSHPTLLGHSFTEMPDIIITKTPSNIIFEKINDIKIHLVTSNDVFIAKNSLSVVPVSTHPFFDGVVYVRGSLRSTNSKEYFLLSGNYEIRNGHGSLLIYNASPSDITISKDSLLTRSSDTSHLKSPQVLTCCKMSFDTSSSDDIINCGDKLDTEQRLALESLLNKHQDCFSKSLKELGFTNVTEMVIELEDTKPIVYRPYRLSYAERSLVNDMVKEMLDSGIARESSSPYASPIVLVQKKTGEKRLCHYPIPRIEDQLDLLAGNKLFTSLDLASGYYQIPIAEESRSKTAFVTPDGQFEYNRMPFGLVNAPSVFQRTMNKILHDAKIKYAIVYMDDILIPCKDVTEGLKRLEEVLALLKQGGLTLKLAKCNFFMDTIDFLGFEVSSTGIRPGNRKTNAVSKFPTPKNQHELRQTTFVKRDLIPRVARWWVQLQEFDCVIEYRPGSRMTHVDALSRGPVEAPTAETHVLDVLPVESSDQDWITTVQDTDDEVQRIKKELRNIRNRASERIKEQQLKDTERFNKHRLTGKCYKVGDLVSVERHKISRSVPIMFWFCNHNICIYFFWFNEFLCFWKIECVNDWWHCRYTRTRTCSNRMAELLAFIIP</sequence>
<evidence type="ECO:0000256" key="2">
    <source>
        <dbReference type="ARBA" id="ARBA00022695"/>
    </source>
</evidence>
<protein>
    <recommendedName>
        <fullName evidence="11">Reverse transcriptase</fullName>
    </recommendedName>
</protein>
<dbReference type="Gene3D" id="3.30.70.270">
    <property type="match status" value="1"/>
</dbReference>
<feature type="domain" description="CCHC-type" evidence="7">
    <location>
        <begin position="107"/>
        <end position="123"/>
    </location>
</feature>
<organism evidence="9 10">
    <name type="scientific">Loxostege sticticalis</name>
    <name type="common">Beet webworm moth</name>
    <dbReference type="NCBI Taxonomy" id="481309"/>
    <lineage>
        <taxon>Eukaryota</taxon>
        <taxon>Metazoa</taxon>
        <taxon>Ecdysozoa</taxon>
        <taxon>Arthropoda</taxon>
        <taxon>Hexapoda</taxon>
        <taxon>Insecta</taxon>
        <taxon>Pterygota</taxon>
        <taxon>Neoptera</taxon>
        <taxon>Endopterygota</taxon>
        <taxon>Lepidoptera</taxon>
        <taxon>Glossata</taxon>
        <taxon>Ditrysia</taxon>
        <taxon>Pyraloidea</taxon>
        <taxon>Crambidae</taxon>
        <taxon>Pyraustinae</taxon>
        <taxon>Loxostege</taxon>
    </lineage>
</organism>